<dbReference type="InterPro" id="IPR008480">
    <property type="entry name" value="DUF761_pln"/>
</dbReference>
<dbReference type="AlphaFoldDB" id="A0AAV0YAW9"/>
<evidence type="ECO:0000313" key="1">
    <source>
        <dbReference type="EMBL" id="CAI8583006.1"/>
    </source>
</evidence>
<protein>
    <recommendedName>
        <fullName evidence="3">Avr9/Cf-9 rapidly elicited protein</fullName>
    </recommendedName>
</protein>
<reference evidence="1 2" key="1">
    <citation type="submission" date="2023-01" db="EMBL/GenBank/DDBJ databases">
        <authorList>
            <person name="Kreplak J."/>
        </authorList>
    </citation>
    <scope>NUCLEOTIDE SEQUENCE [LARGE SCALE GENOMIC DNA]</scope>
</reference>
<keyword evidence="2" id="KW-1185">Reference proteome</keyword>
<sequence>MDNNLQVVSKRVWKMVRVVFFMLRKGISKGKLMVNLNMIFKRRSKLAGKVIANLMSHNHHHGGSASNRHSHDSHRQFTFSRDYEFSCSDTTDNLFSNGKRHHKYNDQAALADDDEVTTMNAMKAVMDMLNNDKTIVEASHAQSGIEHSPLKLSYLPFPLRYDGEKDNQVDKAAEDFIKRFYSQLRKQV</sequence>
<organism evidence="1 2">
    <name type="scientific">Vicia faba</name>
    <name type="common">Broad bean</name>
    <name type="synonym">Faba vulgaris</name>
    <dbReference type="NCBI Taxonomy" id="3906"/>
    <lineage>
        <taxon>Eukaryota</taxon>
        <taxon>Viridiplantae</taxon>
        <taxon>Streptophyta</taxon>
        <taxon>Embryophyta</taxon>
        <taxon>Tracheophyta</taxon>
        <taxon>Spermatophyta</taxon>
        <taxon>Magnoliopsida</taxon>
        <taxon>eudicotyledons</taxon>
        <taxon>Gunneridae</taxon>
        <taxon>Pentapetalae</taxon>
        <taxon>rosids</taxon>
        <taxon>fabids</taxon>
        <taxon>Fabales</taxon>
        <taxon>Fabaceae</taxon>
        <taxon>Papilionoideae</taxon>
        <taxon>50 kb inversion clade</taxon>
        <taxon>NPAAA clade</taxon>
        <taxon>Hologalegina</taxon>
        <taxon>IRL clade</taxon>
        <taxon>Fabeae</taxon>
        <taxon>Vicia</taxon>
    </lineage>
</organism>
<dbReference type="EMBL" id="CATIWC010000344">
    <property type="protein sequence ID" value="CAI8583006.1"/>
    <property type="molecule type" value="Genomic_DNA"/>
</dbReference>
<comment type="caution">
    <text evidence="1">The sequence shown here is derived from an EMBL/GenBank/DDBJ whole genome shotgun (WGS) entry which is preliminary data.</text>
</comment>
<dbReference type="Pfam" id="PF05553">
    <property type="entry name" value="DUF761"/>
    <property type="match status" value="1"/>
</dbReference>
<dbReference type="PANTHER" id="PTHR33265">
    <property type="entry name" value="AVR9/CF-9 RAPIDLY ELICITED PROTEIN-RELATED"/>
    <property type="match status" value="1"/>
</dbReference>
<evidence type="ECO:0008006" key="3">
    <source>
        <dbReference type="Google" id="ProtNLM"/>
    </source>
</evidence>
<gene>
    <name evidence="1" type="ORF">VFH_U007440</name>
</gene>
<evidence type="ECO:0000313" key="2">
    <source>
        <dbReference type="Proteomes" id="UP001157006"/>
    </source>
</evidence>
<dbReference type="Proteomes" id="UP001157006">
    <property type="component" value="Unassembled WGS sequence"/>
</dbReference>
<accession>A0AAV0YAW9</accession>
<proteinExistence type="predicted"/>
<dbReference type="PANTHER" id="PTHR33265:SF8">
    <property type="entry name" value="AVR9_CF-9 RAPIDLY ELICITED PROTEIN 146"/>
    <property type="match status" value="1"/>
</dbReference>
<name>A0AAV0YAW9_VICFA</name>